<dbReference type="Gene3D" id="3.10.520.10">
    <property type="entry name" value="ApbE-like domains"/>
    <property type="match status" value="2"/>
</dbReference>
<dbReference type="EMBL" id="JACHML010000001">
    <property type="protein sequence ID" value="MBB6393083.1"/>
    <property type="molecule type" value="Genomic_DNA"/>
</dbReference>
<dbReference type="PANTHER" id="PTHR30040">
    <property type="entry name" value="THIAMINE BIOSYNTHESIS LIPOPROTEIN APBE"/>
    <property type="match status" value="1"/>
</dbReference>
<sequence>MGAAPGRQVEVRHIMGTAVSIHALTAPGADVDARPAMEACFAELREADRVFSPYREDSDISRIRRGELTIEQAAPDVAEVAAACSQWEESTQGRFSARWRGGFDPTGYVKGWAVERAAVRHLAPLVLQPGVIAAGINAGGDIQLFTADDSDWVWHVGIADPGRPGEVVATVDVRNGAVATSGSAERGRHIIDPRTGEPVDHVVSATVVGDGLAAADVWATAAAVAGFDDLSWLAGADTRMGILLDGAGRVRRWTGATPVSVQPASVGVPA</sequence>
<dbReference type="GO" id="GO:0046872">
    <property type="term" value="F:metal ion binding"/>
    <property type="evidence" value="ECO:0007669"/>
    <property type="project" value="UniProtKB-KW"/>
</dbReference>
<organism evidence="11 12">
    <name type="scientific">Microbacterium thalassium</name>
    <dbReference type="NCBI Taxonomy" id="362649"/>
    <lineage>
        <taxon>Bacteria</taxon>
        <taxon>Bacillati</taxon>
        <taxon>Actinomycetota</taxon>
        <taxon>Actinomycetes</taxon>
        <taxon>Micrococcales</taxon>
        <taxon>Microbacteriaceae</taxon>
        <taxon>Microbacterium</taxon>
    </lineage>
</organism>
<evidence type="ECO:0000256" key="7">
    <source>
        <dbReference type="ARBA" id="ARBA00022827"/>
    </source>
</evidence>
<evidence type="ECO:0000256" key="3">
    <source>
        <dbReference type="ARBA" id="ARBA00016337"/>
    </source>
</evidence>
<proteinExistence type="predicted"/>
<name>A0A7X0FSW4_9MICO</name>
<dbReference type="InterPro" id="IPR024932">
    <property type="entry name" value="ApbE"/>
</dbReference>
<accession>A0A7X0FSW4</accession>
<evidence type="ECO:0000256" key="10">
    <source>
        <dbReference type="ARBA" id="ARBA00048540"/>
    </source>
</evidence>
<dbReference type="SUPFAM" id="SSF143631">
    <property type="entry name" value="ApbE-like"/>
    <property type="match status" value="1"/>
</dbReference>
<evidence type="ECO:0000313" key="12">
    <source>
        <dbReference type="Proteomes" id="UP000537775"/>
    </source>
</evidence>
<dbReference type="GO" id="GO:0016740">
    <property type="term" value="F:transferase activity"/>
    <property type="evidence" value="ECO:0007669"/>
    <property type="project" value="UniProtKB-KW"/>
</dbReference>
<dbReference type="RefSeq" id="WP_184752377.1">
    <property type="nucleotide sequence ID" value="NZ_JACHML010000001.1"/>
</dbReference>
<dbReference type="PANTHER" id="PTHR30040:SF2">
    <property type="entry name" value="FAD:PROTEIN FMN TRANSFERASE"/>
    <property type="match status" value="1"/>
</dbReference>
<keyword evidence="4" id="KW-0285">Flavoprotein</keyword>
<dbReference type="InterPro" id="IPR003374">
    <property type="entry name" value="ApbE-like_sf"/>
</dbReference>
<evidence type="ECO:0000313" key="11">
    <source>
        <dbReference type="EMBL" id="MBB6393083.1"/>
    </source>
</evidence>
<keyword evidence="5" id="KW-0808">Transferase</keyword>
<evidence type="ECO:0000256" key="4">
    <source>
        <dbReference type="ARBA" id="ARBA00022630"/>
    </source>
</evidence>
<dbReference type="AlphaFoldDB" id="A0A7X0FSW4"/>
<evidence type="ECO:0000256" key="2">
    <source>
        <dbReference type="ARBA" id="ARBA00011955"/>
    </source>
</evidence>
<keyword evidence="7" id="KW-0274">FAD</keyword>
<comment type="cofactor">
    <cofactor evidence="1">
        <name>Mg(2+)</name>
        <dbReference type="ChEBI" id="CHEBI:18420"/>
    </cofactor>
</comment>
<keyword evidence="12" id="KW-1185">Reference proteome</keyword>
<comment type="catalytic activity">
    <reaction evidence="10">
        <text>L-threonyl-[protein] + FAD = FMN-L-threonyl-[protein] + AMP + H(+)</text>
        <dbReference type="Rhea" id="RHEA:36847"/>
        <dbReference type="Rhea" id="RHEA-COMP:11060"/>
        <dbReference type="Rhea" id="RHEA-COMP:11061"/>
        <dbReference type="ChEBI" id="CHEBI:15378"/>
        <dbReference type="ChEBI" id="CHEBI:30013"/>
        <dbReference type="ChEBI" id="CHEBI:57692"/>
        <dbReference type="ChEBI" id="CHEBI:74257"/>
        <dbReference type="ChEBI" id="CHEBI:456215"/>
        <dbReference type="EC" id="2.7.1.180"/>
    </reaction>
</comment>
<dbReference type="Pfam" id="PF02424">
    <property type="entry name" value="ApbE"/>
    <property type="match status" value="2"/>
</dbReference>
<keyword evidence="8" id="KW-0460">Magnesium</keyword>
<evidence type="ECO:0000256" key="9">
    <source>
        <dbReference type="ARBA" id="ARBA00031306"/>
    </source>
</evidence>
<keyword evidence="6" id="KW-0479">Metal-binding</keyword>
<reference evidence="11 12" key="1">
    <citation type="submission" date="2020-08" db="EMBL/GenBank/DDBJ databases">
        <title>Sequencing the genomes of 1000 actinobacteria strains.</title>
        <authorList>
            <person name="Klenk H.-P."/>
        </authorList>
    </citation>
    <scope>NUCLEOTIDE SEQUENCE [LARGE SCALE GENOMIC DNA]</scope>
    <source>
        <strain evidence="11 12">DSM 12511</strain>
    </source>
</reference>
<comment type="caution">
    <text evidence="11">The sequence shown here is derived from an EMBL/GenBank/DDBJ whole genome shotgun (WGS) entry which is preliminary data.</text>
</comment>
<evidence type="ECO:0000256" key="6">
    <source>
        <dbReference type="ARBA" id="ARBA00022723"/>
    </source>
</evidence>
<evidence type="ECO:0000256" key="1">
    <source>
        <dbReference type="ARBA" id="ARBA00001946"/>
    </source>
</evidence>
<protein>
    <recommendedName>
        <fullName evidence="3">FAD:protein FMN transferase</fullName>
        <ecNumber evidence="2">2.7.1.180</ecNumber>
    </recommendedName>
    <alternativeName>
        <fullName evidence="9">Flavin transferase</fullName>
    </alternativeName>
</protein>
<gene>
    <name evidence="11" type="ORF">HD594_003396</name>
</gene>
<keyword evidence="11" id="KW-0449">Lipoprotein</keyword>
<dbReference type="EC" id="2.7.1.180" evidence="2"/>
<dbReference type="Proteomes" id="UP000537775">
    <property type="component" value="Unassembled WGS sequence"/>
</dbReference>
<evidence type="ECO:0000256" key="8">
    <source>
        <dbReference type="ARBA" id="ARBA00022842"/>
    </source>
</evidence>
<evidence type="ECO:0000256" key="5">
    <source>
        <dbReference type="ARBA" id="ARBA00022679"/>
    </source>
</evidence>